<evidence type="ECO:0000256" key="4">
    <source>
        <dbReference type="ARBA" id="ARBA00023172"/>
    </source>
</evidence>
<dbReference type="GO" id="GO:0015074">
    <property type="term" value="P:DNA integration"/>
    <property type="evidence" value="ECO:0007669"/>
    <property type="project" value="UniProtKB-KW"/>
</dbReference>
<dbReference type="Proteomes" id="UP000061227">
    <property type="component" value="Unassembled WGS sequence"/>
</dbReference>
<evidence type="ECO:0000256" key="1">
    <source>
        <dbReference type="ARBA" id="ARBA00008857"/>
    </source>
</evidence>
<dbReference type="InterPro" id="IPR010998">
    <property type="entry name" value="Integrase_recombinase_N"/>
</dbReference>
<evidence type="ECO:0000256" key="3">
    <source>
        <dbReference type="ARBA" id="ARBA00023125"/>
    </source>
</evidence>
<accession>A0A3F3GXK0</accession>
<dbReference type="Gene3D" id="1.10.150.130">
    <property type="match status" value="1"/>
</dbReference>
<sequence length="376" mass="43243">MQLKEVETKKGKAWEVVGYLGLQPDGKRKKVQKRGFASQRTARAWFNNEKILFENGKSQYNQKAPKNVLTVRELYDIWLDGYQNTVEESTLAKVLNYFDLHILPFWGDELINQIEPIKLQGYLNTMQAKLLKYKKVVGYLNQLTKLAVKMDMIEVDPFTKVDMPRERKSQPKKKAMDEDEFRNFIRVLDSQYCQVNRQAYTLLRLVAFTGMRTEEVLALQWQHVAFDGGYINIEQALGRGLHGGTYIKGTKSVTSTRTIKIATDMAKVLSHWYNLSQHKEPTDFVFTNNGKPLQSLRPNKWLHDVSDQYQVAKGVAMHGLRHTWATLALEQGASVKQVQTYLGHADAKITLNIYAEITNKAREQTGDILNNIVRIS</sequence>
<keyword evidence="7" id="KW-1185">Reference proteome</keyword>
<evidence type="ECO:0000313" key="7">
    <source>
        <dbReference type="Proteomes" id="UP000061227"/>
    </source>
</evidence>
<protein>
    <submittedName>
        <fullName evidence="6">Integrase</fullName>
    </submittedName>
</protein>
<feature type="domain" description="Tyr recombinase" evidence="5">
    <location>
        <begin position="171"/>
        <end position="367"/>
    </location>
</feature>
<dbReference type="Pfam" id="PF14657">
    <property type="entry name" value="Arm-DNA-bind_4"/>
    <property type="match status" value="1"/>
</dbReference>
<dbReference type="RefSeq" id="WP_059379087.1">
    <property type="nucleotide sequence ID" value="NZ_DF968068.1"/>
</dbReference>
<dbReference type="STRING" id="220714.SAMN05660469_1055"/>
<dbReference type="InterPro" id="IPR004107">
    <property type="entry name" value="Integrase_SAM-like_N"/>
</dbReference>
<dbReference type="GO" id="GO:0006310">
    <property type="term" value="P:DNA recombination"/>
    <property type="evidence" value="ECO:0007669"/>
    <property type="project" value="UniProtKB-KW"/>
</dbReference>
<dbReference type="InterPro" id="IPR013762">
    <property type="entry name" value="Integrase-like_cat_sf"/>
</dbReference>
<evidence type="ECO:0000313" key="6">
    <source>
        <dbReference type="EMBL" id="GAP03376.1"/>
    </source>
</evidence>
<dbReference type="OrthoDB" id="9803188at2"/>
<dbReference type="InterPro" id="IPR050808">
    <property type="entry name" value="Phage_Integrase"/>
</dbReference>
<dbReference type="PANTHER" id="PTHR30629">
    <property type="entry name" value="PROPHAGE INTEGRASE"/>
    <property type="match status" value="1"/>
</dbReference>
<dbReference type="InterPro" id="IPR002104">
    <property type="entry name" value="Integrase_catalytic"/>
</dbReference>
<dbReference type="Pfam" id="PF00589">
    <property type="entry name" value="Phage_integrase"/>
    <property type="match status" value="1"/>
</dbReference>
<evidence type="ECO:0000256" key="2">
    <source>
        <dbReference type="ARBA" id="ARBA00022908"/>
    </source>
</evidence>
<dbReference type="CDD" id="cd01189">
    <property type="entry name" value="INT_ICEBs1_C_like"/>
    <property type="match status" value="1"/>
</dbReference>
<keyword evidence="2" id="KW-0229">DNA integration</keyword>
<dbReference type="Gene3D" id="1.10.443.10">
    <property type="entry name" value="Intergrase catalytic core"/>
    <property type="match status" value="1"/>
</dbReference>
<dbReference type="Pfam" id="PF14659">
    <property type="entry name" value="Phage_int_SAM_3"/>
    <property type="match status" value="1"/>
</dbReference>
<organism evidence="6 7">
    <name type="scientific">Fructobacillus pseudoficulneus</name>
    <dbReference type="NCBI Taxonomy" id="220714"/>
    <lineage>
        <taxon>Bacteria</taxon>
        <taxon>Bacillati</taxon>
        <taxon>Bacillota</taxon>
        <taxon>Bacilli</taxon>
        <taxon>Lactobacillales</taxon>
        <taxon>Lactobacillaceae</taxon>
        <taxon>Fructobacillus</taxon>
    </lineage>
</organism>
<dbReference type="InterPro" id="IPR011010">
    <property type="entry name" value="DNA_brk_join_enz"/>
</dbReference>
<dbReference type="AlphaFoldDB" id="A0A3F3GXK0"/>
<name>A0A3F3GXK0_9LACO</name>
<evidence type="ECO:0000259" key="5">
    <source>
        <dbReference type="PROSITE" id="PS51898"/>
    </source>
</evidence>
<comment type="similarity">
    <text evidence="1">Belongs to the 'phage' integrase family.</text>
</comment>
<dbReference type="InterPro" id="IPR028259">
    <property type="entry name" value="AP2-like_int_N"/>
</dbReference>
<dbReference type="EMBL" id="DF968068">
    <property type="protein sequence ID" value="GAP03376.1"/>
    <property type="molecule type" value="Genomic_DNA"/>
</dbReference>
<dbReference type="SUPFAM" id="SSF56349">
    <property type="entry name" value="DNA breaking-rejoining enzymes"/>
    <property type="match status" value="1"/>
</dbReference>
<dbReference type="PANTHER" id="PTHR30629:SF2">
    <property type="entry name" value="PROPHAGE INTEGRASE INTS-RELATED"/>
    <property type="match status" value="1"/>
</dbReference>
<keyword evidence="4" id="KW-0233">DNA recombination</keyword>
<reference evidence="6 7" key="1">
    <citation type="journal article" date="2015" name="BMC Genomics">
        <title>Comparative genomics of Fructobacillus spp. and Leuconostoc spp. reveals niche-specific evolution of Fructobacillus spp.</title>
        <authorList>
            <person name="Endo A."/>
            <person name="Tanizawa Y."/>
            <person name="Tanaka N."/>
            <person name="Maeno S."/>
            <person name="Kumar H."/>
            <person name="Shiwa Y."/>
            <person name="Okada S."/>
            <person name="Yoshikawa H."/>
            <person name="Dicks L."/>
            <person name="Nakagawa J."/>
            <person name="Arita M."/>
        </authorList>
    </citation>
    <scope>NUCLEOTIDE SEQUENCE [LARGE SCALE GENOMIC DNA]</scope>
    <source>
        <strain evidence="6 7">DSM 15468</strain>
    </source>
</reference>
<gene>
    <name evidence="6" type="ORF">FPFC_060990</name>
</gene>
<keyword evidence="3" id="KW-0238">DNA-binding</keyword>
<proteinExistence type="inferred from homology"/>
<dbReference type="GO" id="GO:0003677">
    <property type="term" value="F:DNA binding"/>
    <property type="evidence" value="ECO:0007669"/>
    <property type="project" value="UniProtKB-KW"/>
</dbReference>
<dbReference type="PROSITE" id="PS51898">
    <property type="entry name" value="TYR_RECOMBINASE"/>
    <property type="match status" value="1"/>
</dbReference>